<feature type="transmembrane region" description="Helical" evidence="3">
    <location>
        <begin position="273"/>
        <end position="296"/>
    </location>
</feature>
<organism evidence="5">
    <name type="scientific">Tetraodon nigroviridis</name>
    <name type="common">Spotted green pufferfish</name>
    <name type="synonym">Chelonodon nigroviridis</name>
    <dbReference type="NCBI Taxonomy" id="99883"/>
    <lineage>
        <taxon>Eukaryota</taxon>
        <taxon>Metazoa</taxon>
        <taxon>Chordata</taxon>
        <taxon>Craniata</taxon>
        <taxon>Vertebrata</taxon>
        <taxon>Euteleostomi</taxon>
        <taxon>Actinopterygii</taxon>
        <taxon>Neopterygii</taxon>
        <taxon>Teleostei</taxon>
        <taxon>Neoteleostei</taxon>
        <taxon>Acanthomorphata</taxon>
        <taxon>Eupercaria</taxon>
        <taxon>Tetraodontiformes</taxon>
        <taxon>Tetradontoidea</taxon>
        <taxon>Tetraodontidae</taxon>
        <taxon>Tetraodon</taxon>
    </lineage>
</organism>
<evidence type="ECO:0000256" key="2">
    <source>
        <dbReference type="SAM" id="MobiDB-lite"/>
    </source>
</evidence>
<dbReference type="Pfam" id="PF00041">
    <property type="entry name" value="fn3"/>
    <property type="match status" value="1"/>
</dbReference>
<proteinExistence type="predicted"/>
<dbReference type="InterPro" id="IPR050713">
    <property type="entry name" value="RTP_Phos/Ushers"/>
</dbReference>
<reference evidence="5" key="1">
    <citation type="journal article" date="2004" name="Nature">
        <title>Genome duplication in the teleost fish Tetraodon nigroviridis reveals the early vertebrate proto-karyotype.</title>
        <authorList>
            <person name="Jaillon O."/>
            <person name="Aury J.-M."/>
            <person name="Brunet F."/>
            <person name="Petit J.-L."/>
            <person name="Stange-Thomann N."/>
            <person name="Mauceli E."/>
            <person name="Bouneau L."/>
            <person name="Fischer C."/>
            <person name="Ozouf-Costaz C."/>
            <person name="Bernot A."/>
            <person name="Nicaud S."/>
            <person name="Jaffe D."/>
            <person name="Fisher S."/>
            <person name="Lutfalla G."/>
            <person name="Dossat C."/>
            <person name="Segurens B."/>
            <person name="Dasilva C."/>
            <person name="Salanoubat M."/>
            <person name="Levy M."/>
            <person name="Boudet N."/>
            <person name="Castellano S."/>
            <person name="Anthouard V."/>
            <person name="Jubin C."/>
            <person name="Castelli V."/>
            <person name="Katinka M."/>
            <person name="Vacherie B."/>
            <person name="Biemont C."/>
            <person name="Skalli Z."/>
            <person name="Cattolico L."/>
            <person name="Poulain J."/>
            <person name="De Berardinis V."/>
            <person name="Cruaud C."/>
            <person name="Duprat S."/>
            <person name="Brottier P."/>
            <person name="Coutanceau J.-P."/>
            <person name="Gouzy J."/>
            <person name="Parra G."/>
            <person name="Lardier G."/>
            <person name="Chapple C."/>
            <person name="McKernan K.J."/>
            <person name="McEwan P."/>
            <person name="Bosak S."/>
            <person name="Kellis M."/>
            <person name="Volff J.-N."/>
            <person name="Guigo R."/>
            <person name="Zody M.C."/>
            <person name="Mesirov J."/>
            <person name="Lindblad-Toh K."/>
            <person name="Birren B."/>
            <person name="Nusbaum C."/>
            <person name="Kahn D."/>
            <person name="Robinson-Rechavi M."/>
            <person name="Laudet V."/>
            <person name="Schachter V."/>
            <person name="Quetier F."/>
            <person name="Saurin W."/>
            <person name="Scarpelli C."/>
            <person name="Wincker P."/>
            <person name="Lander E.S."/>
            <person name="Weissenbach J."/>
            <person name="Roest Crollius H."/>
        </authorList>
    </citation>
    <scope>NUCLEOTIDE SEQUENCE [LARGE SCALE GENOMIC DNA]</scope>
</reference>
<feature type="compositionally biased region" description="Polar residues" evidence="2">
    <location>
        <begin position="10"/>
        <end position="19"/>
    </location>
</feature>
<dbReference type="SMART" id="SM00060">
    <property type="entry name" value="FN3"/>
    <property type="match status" value="2"/>
</dbReference>
<dbReference type="Gene3D" id="2.60.40.10">
    <property type="entry name" value="Immunoglobulins"/>
    <property type="match status" value="2"/>
</dbReference>
<feature type="domain" description="Fibronectin type-III" evidence="4">
    <location>
        <begin position="5"/>
        <end position="107"/>
    </location>
</feature>
<dbReference type="OrthoDB" id="8943375at2759"/>
<keyword evidence="3" id="KW-0472">Membrane</keyword>
<sequence length="298" mass="32864">EPSAPPQDIKCSSTSSTALRVSWRPPPSESQNGALVGYRVHYQVVGPSEGGSVDEDFLQKAAISTSEEQVLLQRLEKWTQYRVSVSASTVVGPGPESEPLICRTDEDVPGAPPRRVEVEILNSTAIKVMWRSLTPGKQNGQIRGYQVHYVRVENGESRGLPLIKDVMLADAQLLRDVIPKRRSSRQLAQLDQRSPYITACFKQLPSSFTVGTDHSYSNCENKPLEPGQEYVFFLLAELSSTTGRMFATSAYTDTVMTPELVVDPQPIEMGDGLIWVVGPVLAVVFIICIVIAILLYKK</sequence>
<feature type="region of interest" description="Disordered" evidence="2">
    <location>
        <begin position="1"/>
        <end position="32"/>
    </location>
</feature>
<keyword evidence="3" id="KW-0812">Transmembrane</keyword>
<dbReference type="KEGG" id="tng:GSTEN00007409G001"/>
<feature type="non-terminal residue" evidence="5">
    <location>
        <position position="298"/>
    </location>
</feature>
<dbReference type="SUPFAM" id="SSF49265">
    <property type="entry name" value="Fibronectin type III"/>
    <property type="match status" value="2"/>
</dbReference>
<dbReference type="PROSITE" id="PS50853">
    <property type="entry name" value="FN3"/>
    <property type="match status" value="1"/>
</dbReference>
<name>Q4T4B2_TETNG</name>
<comment type="subcellular location">
    <subcellularLocation>
        <location evidence="1">Membrane</location>
        <topology evidence="1">Single-pass type I membrane protein</topology>
    </subcellularLocation>
</comment>
<dbReference type="CDD" id="cd00063">
    <property type="entry name" value="FN3"/>
    <property type="match status" value="2"/>
</dbReference>
<comment type="caution">
    <text evidence="5">The sequence shown here is derived from an EMBL/GenBank/DDBJ whole genome shotgun (WGS) entry which is preliminary data.</text>
</comment>
<dbReference type="EMBL" id="CAAE01009748">
    <property type="protein sequence ID" value="CAF92270.1"/>
    <property type="molecule type" value="Genomic_DNA"/>
</dbReference>
<dbReference type="InterPro" id="IPR013783">
    <property type="entry name" value="Ig-like_fold"/>
</dbReference>
<evidence type="ECO:0000259" key="4">
    <source>
        <dbReference type="PROSITE" id="PS50853"/>
    </source>
</evidence>
<dbReference type="AlphaFoldDB" id="Q4T4B2"/>
<dbReference type="GO" id="GO:0016020">
    <property type="term" value="C:membrane"/>
    <property type="evidence" value="ECO:0007669"/>
    <property type="project" value="UniProtKB-SubCell"/>
</dbReference>
<protein>
    <submittedName>
        <fullName evidence="5">(spotted green pufferfish) hypothetical protein</fullName>
    </submittedName>
</protein>
<dbReference type="InterPro" id="IPR003961">
    <property type="entry name" value="FN3_dom"/>
</dbReference>
<dbReference type="FunFam" id="2.60.40.10:FF:000098">
    <property type="entry name" value="receptor-type tyrosine-protein phosphatase F isoform X1"/>
    <property type="match status" value="1"/>
</dbReference>
<dbReference type="PANTHER" id="PTHR46957">
    <property type="entry name" value="CYTOKINE RECEPTOR"/>
    <property type="match status" value="1"/>
</dbReference>
<accession>Q4T4B2</accession>
<evidence type="ECO:0000256" key="3">
    <source>
        <dbReference type="SAM" id="Phobius"/>
    </source>
</evidence>
<evidence type="ECO:0000313" key="5">
    <source>
        <dbReference type="EMBL" id="CAF92270.1"/>
    </source>
</evidence>
<keyword evidence="3" id="KW-1133">Transmembrane helix</keyword>
<gene>
    <name evidence="5" type="ORF">GSTENG00007409001</name>
</gene>
<evidence type="ECO:0000256" key="1">
    <source>
        <dbReference type="ARBA" id="ARBA00004479"/>
    </source>
</evidence>
<reference evidence="5" key="2">
    <citation type="submission" date="2004-02" db="EMBL/GenBank/DDBJ databases">
        <authorList>
            <consortium name="Genoscope"/>
            <consortium name="Whitehead Institute Centre for Genome Research"/>
        </authorList>
    </citation>
    <scope>NUCLEOTIDE SEQUENCE</scope>
</reference>
<dbReference type="InterPro" id="IPR036116">
    <property type="entry name" value="FN3_sf"/>
</dbReference>
<dbReference type="PANTHER" id="PTHR46957:SF6">
    <property type="entry name" value="PROTEIN-TYROSINE-PHOSPHATASE"/>
    <property type="match status" value="1"/>
</dbReference>